<comment type="caution">
    <text evidence="3">The sequence shown here is derived from an EMBL/GenBank/DDBJ whole genome shotgun (WGS) entry which is preliminary data.</text>
</comment>
<dbReference type="GO" id="GO:0000175">
    <property type="term" value="F:3'-5'-RNA exonuclease activity"/>
    <property type="evidence" value="ECO:0007669"/>
    <property type="project" value="TreeGrafter"/>
</dbReference>
<dbReference type="GO" id="GO:0003723">
    <property type="term" value="F:RNA binding"/>
    <property type="evidence" value="ECO:0007669"/>
    <property type="project" value="InterPro"/>
</dbReference>
<feature type="compositionally biased region" description="Polar residues" evidence="1">
    <location>
        <begin position="104"/>
        <end position="114"/>
    </location>
</feature>
<dbReference type="STRING" id="331657.A0A4U0WK75"/>
<evidence type="ECO:0000313" key="4">
    <source>
        <dbReference type="Proteomes" id="UP000308768"/>
    </source>
</evidence>
<dbReference type="EMBL" id="NAJN01001636">
    <property type="protein sequence ID" value="TKA62025.1"/>
    <property type="molecule type" value="Genomic_DNA"/>
</dbReference>
<dbReference type="Pfam" id="PF23216">
    <property type="entry name" value="WHD_CYT4"/>
    <property type="match status" value="1"/>
</dbReference>
<dbReference type="InterPro" id="IPR056625">
    <property type="entry name" value="SH3_CYT4"/>
</dbReference>
<feature type="domain" description="RNB" evidence="2">
    <location>
        <begin position="598"/>
        <end position="960"/>
    </location>
</feature>
<feature type="region of interest" description="Disordered" evidence="1">
    <location>
        <begin position="104"/>
        <end position="125"/>
    </location>
</feature>
<dbReference type="Pfam" id="PF00773">
    <property type="entry name" value="RNB"/>
    <property type="match status" value="1"/>
</dbReference>
<dbReference type="Proteomes" id="UP000308768">
    <property type="component" value="Unassembled WGS sequence"/>
</dbReference>
<dbReference type="GO" id="GO:0000932">
    <property type="term" value="C:P-body"/>
    <property type="evidence" value="ECO:0007669"/>
    <property type="project" value="TreeGrafter"/>
</dbReference>
<dbReference type="SMART" id="SM00955">
    <property type="entry name" value="RNB"/>
    <property type="match status" value="1"/>
</dbReference>
<dbReference type="PANTHER" id="PTHR23355">
    <property type="entry name" value="RIBONUCLEASE"/>
    <property type="match status" value="1"/>
</dbReference>
<reference evidence="3 4" key="1">
    <citation type="submission" date="2017-03" db="EMBL/GenBank/DDBJ databases">
        <title>Genomes of endolithic fungi from Antarctica.</title>
        <authorList>
            <person name="Coleine C."/>
            <person name="Masonjones S."/>
            <person name="Stajich J.E."/>
        </authorList>
    </citation>
    <scope>NUCLEOTIDE SEQUENCE [LARGE SCALE GENOMIC DNA]</scope>
    <source>
        <strain evidence="3 4">CCFEE 5187</strain>
    </source>
</reference>
<proteinExistence type="predicted"/>
<evidence type="ECO:0000256" key="1">
    <source>
        <dbReference type="SAM" id="MobiDB-lite"/>
    </source>
</evidence>
<dbReference type="OrthoDB" id="2285229at2759"/>
<dbReference type="InterPro" id="IPR050180">
    <property type="entry name" value="RNR_Ribonuclease"/>
</dbReference>
<dbReference type="SUPFAM" id="SSF50249">
    <property type="entry name" value="Nucleic acid-binding proteins"/>
    <property type="match status" value="1"/>
</dbReference>
<feature type="region of interest" description="Disordered" evidence="1">
    <location>
        <begin position="37"/>
        <end position="91"/>
    </location>
</feature>
<dbReference type="InterPro" id="IPR056624">
    <property type="entry name" value="WH_CYT4"/>
</dbReference>
<dbReference type="InterPro" id="IPR057912">
    <property type="entry name" value="OB_CYT4_C"/>
</dbReference>
<evidence type="ECO:0000259" key="2">
    <source>
        <dbReference type="SMART" id="SM00955"/>
    </source>
</evidence>
<accession>A0A4U0WK75</accession>
<dbReference type="GO" id="GO:0006402">
    <property type="term" value="P:mRNA catabolic process"/>
    <property type="evidence" value="ECO:0007669"/>
    <property type="project" value="TreeGrafter"/>
</dbReference>
<evidence type="ECO:0000313" key="3">
    <source>
        <dbReference type="EMBL" id="TKA62025.1"/>
    </source>
</evidence>
<dbReference type="Pfam" id="PF23214">
    <property type="entry name" value="SH3_CYT4"/>
    <property type="match status" value="1"/>
</dbReference>
<gene>
    <name evidence="3" type="ORF">B0A49_11840</name>
</gene>
<name>A0A4U0WK75_9PEZI</name>
<dbReference type="InterPro" id="IPR012340">
    <property type="entry name" value="NA-bd_OB-fold"/>
</dbReference>
<dbReference type="PANTHER" id="PTHR23355:SF65">
    <property type="entry name" value="EXORIBONUCLEASE CYT-4, PUTATIVE (AFU_ORTHOLOGUE AFUA_7G01550)-RELATED"/>
    <property type="match status" value="1"/>
</dbReference>
<dbReference type="InterPro" id="IPR001900">
    <property type="entry name" value="RNase_II/R"/>
</dbReference>
<keyword evidence="4" id="KW-1185">Reference proteome</keyword>
<feature type="compositionally biased region" description="Basic and acidic residues" evidence="1">
    <location>
        <begin position="37"/>
        <end position="57"/>
    </location>
</feature>
<dbReference type="AlphaFoldDB" id="A0A4U0WK75"/>
<protein>
    <recommendedName>
        <fullName evidence="2">RNB domain-containing protein</fullName>
    </recommendedName>
</protein>
<organism evidence="3 4">
    <name type="scientific">Cryomyces minteri</name>
    <dbReference type="NCBI Taxonomy" id="331657"/>
    <lineage>
        <taxon>Eukaryota</taxon>
        <taxon>Fungi</taxon>
        <taxon>Dikarya</taxon>
        <taxon>Ascomycota</taxon>
        <taxon>Pezizomycotina</taxon>
        <taxon>Dothideomycetes</taxon>
        <taxon>Dothideomycetes incertae sedis</taxon>
        <taxon>Cryomyces</taxon>
    </lineage>
</organism>
<sequence>MLHFVYEQGPRLFEVEHLEQLLEEHKEQAGRLVETFKLEADARNDDRHSRPDYHPTKAGEPMSPVSMRAELSSSGLARRRSRGKLSAYPGRQYHSSGAALLQLHGNNPTASPQPVTDIGSPPKLESSPIRERLKLWQEQFGERGMDLLRPDSVDDFSDTYNHLTRLGDPDDMRAPEDEEDADTQALAEMTQNRYPEPEDIDIGRRFLRRGDLVELCFSQAEREPVLAVFVRNFETQSQFYTIHGKWVHRRQREVQYNLPGFMDPAMLDSILPYLPRAEVTSEMLDQARMFDFSVPRGTGSAIVERISEFYRESESAYRKHASILDNAHRILAHPTDLRFGSLERIAQKLIGQQYTNTEISQPAIYAVRKALIHAGFAFGLDSRSHRTTGVFQIRSKAQVQMVDGVRHWLREYQDDLALSANYQKDVPESQKKEGTRVVERFVATAKALIAESRSTRDVTIHGSVGPSKVRIPITPTQNSTREIKSRRFSPTDAQLIRFLEAWSTSTIFKRHPRIGALGPVLLRAVGAYDDHPLLGQDTAFVFLQEIGVLLPYENRVRYDEHLLLPSSQHSKPLEHLMASLLEMENHGAKFNDTMKHLRKDWKDLAVFCIDSASAMEIDDGISVEPITNENGAEEEAWIHVHVANPSAFFTREHLLAKMAGHLTESIYMPERPFTMLPRWTTEKHFSLAPDRPVLTFSARVNMKGEVKEKTITPGIIHNVVPLTPADVSQSLGMKQSETADVELIVGGRLPRKEHVKGRNVTESQRQALVLLQRIATGRHRQRRQAGGLFINQSFPEMTVYEGWKRPGLGWSRPHRDQAHFIEGDPVIHLQAKAYQSWFTAGDEGNDLLVRESMLLACAIGAEWCKERNIPVIYRGTIRNPELPDPEVYNREVVQPSVDAYGQPPMHIGLRYMQLLGQTMVSTTPTKHRFLGLPQYSKVTSPLRRYGDIIMHWQIEAALREEASTGKSLMNSTREDYLPFSRIEVDKIINRLQPRERLISRASRNAETFWLAQLFFRAYYFKEAALPESFTVLVYSTPVGRNHFVGTVLKEYSFDVDMTRPELLGFMEEARVGDTWEVKIDNVDAYVRRVLVTPLRLIERADNK</sequence>
<dbReference type="Pfam" id="PF25522">
    <property type="entry name" value="OB_cyt-4"/>
    <property type="match status" value="1"/>
</dbReference>